<dbReference type="InterPro" id="IPR027417">
    <property type="entry name" value="P-loop_NTPase"/>
</dbReference>
<dbReference type="Pfam" id="PF00004">
    <property type="entry name" value="AAA"/>
    <property type="match status" value="1"/>
</dbReference>
<dbReference type="InterPro" id="IPR041546">
    <property type="entry name" value="ClpA/ClpB_AAA_lid"/>
</dbReference>
<dbReference type="Pfam" id="PF07724">
    <property type="entry name" value="AAA_2"/>
    <property type="match status" value="1"/>
</dbReference>
<dbReference type="InterPro" id="IPR036628">
    <property type="entry name" value="Clp_N_dom_sf"/>
</dbReference>
<keyword evidence="3" id="KW-0067">ATP-binding</keyword>
<keyword evidence="4" id="KW-0143">Chaperone</keyword>
<dbReference type="PANTHER" id="PTHR11638">
    <property type="entry name" value="ATP-DEPENDENT CLP PROTEASE"/>
    <property type="match status" value="1"/>
</dbReference>
<evidence type="ECO:0000256" key="5">
    <source>
        <dbReference type="PROSITE-ProRule" id="PRU01251"/>
    </source>
</evidence>
<dbReference type="InterPro" id="IPR003593">
    <property type="entry name" value="AAA+_ATPase"/>
</dbReference>
<evidence type="ECO:0000259" key="7">
    <source>
        <dbReference type="PROSITE" id="PS51903"/>
    </source>
</evidence>
<feature type="domain" description="Clp R" evidence="7">
    <location>
        <begin position="1"/>
        <end position="75"/>
    </location>
</feature>
<dbReference type="SUPFAM" id="SSF81923">
    <property type="entry name" value="Double Clp-N motif"/>
    <property type="match status" value="1"/>
</dbReference>
<dbReference type="Pfam" id="PF02861">
    <property type="entry name" value="Clp_N"/>
    <property type="match status" value="1"/>
</dbReference>
<feature type="region of interest" description="Disordered" evidence="6">
    <location>
        <begin position="749"/>
        <end position="768"/>
    </location>
</feature>
<dbReference type="PANTHER" id="PTHR11638:SF111">
    <property type="entry name" value="ATP-DEPENDENT CLP PROTEASE ATP-BINDING SUBUNIT CLPA"/>
    <property type="match status" value="1"/>
</dbReference>
<dbReference type="Pfam" id="PF10431">
    <property type="entry name" value="ClpB_D2-small"/>
    <property type="match status" value="1"/>
</dbReference>
<keyword evidence="1 5" id="KW-0677">Repeat</keyword>
<dbReference type="AlphaFoldDB" id="A0A1G2P779"/>
<dbReference type="InterPro" id="IPR004176">
    <property type="entry name" value="Clp_R_N"/>
</dbReference>
<evidence type="ECO:0000313" key="9">
    <source>
        <dbReference type="Proteomes" id="UP000176355"/>
    </source>
</evidence>
<evidence type="ECO:0000256" key="4">
    <source>
        <dbReference type="ARBA" id="ARBA00023186"/>
    </source>
</evidence>
<dbReference type="PRINTS" id="PR00300">
    <property type="entry name" value="CLPPROTEASEA"/>
</dbReference>
<dbReference type="InterPro" id="IPR003959">
    <property type="entry name" value="ATPase_AAA_core"/>
</dbReference>
<dbReference type="Gene3D" id="3.40.50.300">
    <property type="entry name" value="P-loop containing nucleotide triphosphate hydrolases"/>
    <property type="match status" value="2"/>
</dbReference>
<protein>
    <recommendedName>
        <fullName evidence="7">Clp R domain-containing protein</fullName>
    </recommendedName>
</protein>
<evidence type="ECO:0000256" key="3">
    <source>
        <dbReference type="ARBA" id="ARBA00022840"/>
    </source>
</evidence>
<dbReference type="GO" id="GO:0016887">
    <property type="term" value="F:ATP hydrolysis activity"/>
    <property type="evidence" value="ECO:0007669"/>
    <property type="project" value="InterPro"/>
</dbReference>
<feature type="compositionally biased region" description="Gly residues" evidence="6">
    <location>
        <begin position="757"/>
        <end position="768"/>
    </location>
</feature>
<dbReference type="CDD" id="cd19499">
    <property type="entry name" value="RecA-like_ClpB_Hsp104-like"/>
    <property type="match status" value="1"/>
</dbReference>
<reference evidence="8 9" key="1">
    <citation type="journal article" date="2016" name="Nat. Commun.">
        <title>Thousands of microbial genomes shed light on interconnected biogeochemical processes in an aquifer system.</title>
        <authorList>
            <person name="Anantharaman K."/>
            <person name="Brown C.T."/>
            <person name="Hug L.A."/>
            <person name="Sharon I."/>
            <person name="Castelle C.J."/>
            <person name="Probst A.J."/>
            <person name="Thomas B.C."/>
            <person name="Singh A."/>
            <person name="Wilkins M.J."/>
            <person name="Karaoz U."/>
            <person name="Brodie E.L."/>
            <person name="Williams K.H."/>
            <person name="Hubbard S.S."/>
            <person name="Banfield J.F."/>
        </authorList>
    </citation>
    <scope>NUCLEOTIDE SEQUENCE [LARGE SCALE GENOMIC DNA]</scope>
</reference>
<proteinExistence type="predicted"/>
<dbReference type="EMBL" id="MHSL01000008">
    <property type="protein sequence ID" value="OHA44205.1"/>
    <property type="molecule type" value="Genomic_DNA"/>
</dbReference>
<dbReference type="InterPro" id="IPR050130">
    <property type="entry name" value="ClpA_ClpB"/>
</dbReference>
<keyword evidence="2" id="KW-0547">Nucleotide-binding</keyword>
<dbReference type="Gene3D" id="1.10.8.60">
    <property type="match status" value="2"/>
</dbReference>
<dbReference type="GO" id="GO:0005524">
    <property type="term" value="F:ATP binding"/>
    <property type="evidence" value="ECO:0007669"/>
    <property type="project" value="UniProtKB-KW"/>
</dbReference>
<dbReference type="SMART" id="SM01086">
    <property type="entry name" value="ClpB_D2-small"/>
    <property type="match status" value="1"/>
</dbReference>
<dbReference type="Pfam" id="PF17871">
    <property type="entry name" value="AAA_lid_9"/>
    <property type="match status" value="1"/>
</dbReference>
<evidence type="ECO:0000256" key="6">
    <source>
        <dbReference type="SAM" id="MobiDB-lite"/>
    </source>
</evidence>
<comment type="caution">
    <text evidence="8">The sequence shown here is derived from an EMBL/GenBank/DDBJ whole genome shotgun (WGS) entry which is preliminary data.</text>
</comment>
<sequence length="768" mass="86558">MSQFEVAANKIGQGAERILERSSREAHNYHHQVLSTSHITAALIKLEWDVFSRVMRGLNLDPYGIKSEVEKVLTGETPGSFVQELAIHPVVNSVLRAALHNAKDSARLTIEVRDLFSAVFEEEESVAVVIMKNHNVDLSSLKEAIKSAFEAKDTEDEHMKKQYELPAHLRHFAVNLNLLARQDHIPPVYFRDDEIRRVIEILCHRERPNSVMIIGEPGVGKTAVVDGLARMIEFEPEQVPERLRECQIVTLEMNSVVAGTQLRGMFEDRIQNVIREIKENPNLILFIDEAHTMIGAGSALGAPSDAANILKSVLGRGEVRVIGATTLSEYKRYFEEDEALARRFRVVHVSEPALEQTRHIVLQLRPRLEDNYSVKIVDEAIEMAIEMAPRYQRHLRLPDKVIGWLDTASVRSEIEKRLKVTAADVVNVIADAAKIPKDMVFRDVTERFKNIRRRLGNRVIGQVGAIEAVADCLILNKGPLKDGFDRPDGVLLFVGPTGVGKTELAKAVAEFMFGDEKRMIRIDMAEYQGSSSVDKLIGMPRGIVGSDRGGILTNQLRDTPYSVVLLDEIEKASPELLNLFLAAFDEGWITDGRGKRVYLSDAIIIMTSNAGSRLFERMTNPLGFHSGQVSSDQLKKEINHELEHTFTPEFRNRIDEVVLFEPLAEEDVRNIALKYIEQIKKAMKKPRKEIVVEPEALELIATKGYSRKYGARFLKRFIDREIKLPISKIWKKSDTFVITTEKERIIIKEQNKNGAKNGNGNGNHGAPV</sequence>
<dbReference type="PROSITE" id="PS51903">
    <property type="entry name" value="CLP_R"/>
    <property type="match status" value="1"/>
</dbReference>
<accession>A0A1G2P779</accession>
<dbReference type="GO" id="GO:0005737">
    <property type="term" value="C:cytoplasm"/>
    <property type="evidence" value="ECO:0007669"/>
    <property type="project" value="TreeGrafter"/>
</dbReference>
<dbReference type="InterPro" id="IPR019489">
    <property type="entry name" value="Clp_ATPase_C"/>
</dbReference>
<gene>
    <name evidence="8" type="ORF">A3G03_01805</name>
</gene>
<dbReference type="STRING" id="1802333.A3G03_01805"/>
<evidence type="ECO:0000256" key="1">
    <source>
        <dbReference type="ARBA" id="ARBA00022737"/>
    </source>
</evidence>
<evidence type="ECO:0000256" key="2">
    <source>
        <dbReference type="ARBA" id="ARBA00022741"/>
    </source>
</evidence>
<organism evidence="8 9">
    <name type="scientific">Candidatus Taylorbacteria bacterium RIFCSPLOWO2_12_FULL_44_15c</name>
    <dbReference type="NCBI Taxonomy" id="1802333"/>
    <lineage>
        <taxon>Bacteria</taxon>
        <taxon>Candidatus Tayloriibacteriota</taxon>
    </lineage>
</organism>
<dbReference type="Gene3D" id="1.10.1780.10">
    <property type="entry name" value="Clp, N-terminal domain"/>
    <property type="match status" value="1"/>
</dbReference>
<dbReference type="Proteomes" id="UP000176355">
    <property type="component" value="Unassembled WGS sequence"/>
</dbReference>
<name>A0A1G2P779_9BACT</name>
<dbReference type="SUPFAM" id="SSF52540">
    <property type="entry name" value="P-loop containing nucleoside triphosphate hydrolases"/>
    <property type="match status" value="2"/>
</dbReference>
<dbReference type="SMART" id="SM00382">
    <property type="entry name" value="AAA"/>
    <property type="match status" value="2"/>
</dbReference>
<dbReference type="InterPro" id="IPR001270">
    <property type="entry name" value="ClpA/B"/>
</dbReference>
<dbReference type="CDD" id="cd00009">
    <property type="entry name" value="AAA"/>
    <property type="match status" value="1"/>
</dbReference>
<dbReference type="GO" id="GO:0034605">
    <property type="term" value="P:cellular response to heat"/>
    <property type="evidence" value="ECO:0007669"/>
    <property type="project" value="TreeGrafter"/>
</dbReference>
<evidence type="ECO:0000313" key="8">
    <source>
        <dbReference type="EMBL" id="OHA44205.1"/>
    </source>
</evidence>